<evidence type="ECO:0000259" key="2">
    <source>
        <dbReference type="PROSITE" id="PS51733"/>
    </source>
</evidence>
<dbReference type="InterPro" id="IPR045864">
    <property type="entry name" value="aa-tRNA-synth_II/BPL/LPL"/>
</dbReference>
<dbReference type="Pfam" id="PF03099">
    <property type="entry name" value="BPL_LplA_LipB"/>
    <property type="match status" value="1"/>
</dbReference>
<accession>W1YK52</accession>
<evidence type="ECO:0000256" key="1">
    <source>
        <dbReference type="ARBA" id="ARBA00022598"/>
    </source>
</evidence>
<dbReference type="PANTHER" id="PTHR12835">
    <property type="entry name" value="BIOTIN PROTEIN LIGASE"/>
    <property type="match status" value="1"/>
</dbReference>
<dbReference type="AlphaFoldDB" id="W1YK52"/>
<organism evidence="3">
    <name type="scientific">human gut metagenome</name>
    <dbReference type="NCBI Taxonomy" id="408170"/>
    <lineage>
        <taxon>unclassified sequences</taxon>
        <taxon>metagenomes</taxon>
        <taxon>organismal metagenomes</taxon>
    </lineage>
</organism>
<gene>
    <name evidence="3" type="ORF">Q604_UNBC03167G0001</name>
</gene>
<dbReference type="PANTHER" id="PTHR12835:SF5">
    <property type="entry name" value="BIOTIN--PROTEIN LIGASE"/>
    <property type="match status" value="1"/>
</dbReference>
<dbReference type="CDD" id="cd16442">
    <property type="entry name" value="BPL"/>
    <property type="match status" value="1"/>
</dbReference>
<evidence type="ECO:0000313" key="3">
    <source>
        <dbReference type="EMBL" id="ETJ42852.1"/>
    </source>
</evidence>
<dbReference type="SUPFAM" id="SSF55681">
    <property type="entry name" value="Class II aaRS and biotin synthetases"/>
    <property type="match status" value="1"/>
</dbReference>
<dbReference type="InterPro" id="IPR004408">
    <property type="entry name" value="Biotin_CoA_COase_ligase"/>
</dbReference>
<dbReference type="GO" id="GO:0004077">
    <property type="term" value="F:biotin--[biotin carboxyl-carrier protein] ligase activity"/>
    <property type="evidence" value="ECO:0007669"/>
    <property type="project" value="InterPro"/>
</dbReference>
<name>W1YK52_9ZZZZ</name>
<keyword evidence="1 3" id="KW-0436">Ligase</keyword>
<feature type="non-terminal residue" evidence="3">
    <location>
        <position position="1"/>
    </location>
</feature>
<reference evidence="3" key="1">
    <citation type="submission" date="2013-12" db="EMBL/GenBank/DDBJ databases">
        <title>A Varibaculum cambriense genome reconstructed from a premature infant gut community with otherwise low bacterial novelty that shifts toward anaerobic metabolism during the third week of life.</title>
        <authorList>
            <person name="Brown C.T."/>
            <person name="Sharon I."/>
            <person name="Thomas B.C."/>
            <person name="Castelle C.J."/>
            <person name="Morowitz M.J."/>
            <person name="Banfield J.F."/>
        </authorList>
    </citation>
    <scope>NUCLEOTIDE SEQUENCE</scope>
</reference>
<dbReference type="PROSITE" id="PS51733">
    <property type="entry name" value="BPL_LPL_CATALYTIC"/>
    <property type="match status" value="1"/>
</dbReference>
<dbReference type="InterPro" id="IPR004143">
    <property type="entry name" value="BPL_LPL_catalytic"/>
</dbReference>
<dbReference type="EMBL" id="AZMM01003167">
    <property type="protein sequence ID" value="ETJ42852.1"/>
    <property type="molecule type" value="Genomic_DNA"/>
</dbReference>
<protein>
    <submittedName>
        <fullName evidence="3">Biotin/acetyl-CoA-carboxylase ligase</fullName>
    </submittedName>
</protein>
<feature type="domain" description="BPL/LPL catalytic" evidence="2">
    <location>
        <begin position="1"/>
        <end position="125"/>
    </location>
</feature>
<dbReference type="Gene3D" id="3.30.930.10">
    <property type="entry name" value="Bira Bifunctional Protein, Domain 2"/>
    <property type="match status" value="1"/>
</dbReference>
<feature type="non-terminal residue" evidence="3">
    <location>
        <position position="125"/>
    </location>
</feature>
<comment type="caution">
    <text evidence="3">The sequence shown here is derived from an EMBL/GenBank/DDBJ whole genome shotgun (WGS) entry which is preliminary data.</text>
</comment>
<sequence>LAQQGAEEGTVVVTEEQAAGRGRLSRGWYSPFGKGLWFSLILRPDFAPVEAPKCTLMAAVALTKAFHKMGLTDAGIKWPNDILVNGRKLVGILTEMSGSMEEISYIVMGIGVNVKTKQEELPEEL</sequence>
<proteinExistence type="predicted"/>
<dbReference type="GO" id="GO:0005737">
    <property type="term" value="C:cytoplasm"/>
    <property type="evidence" value="ECO:0007669"/>
    <property type="project" value="TreeGrafter"/>
</dbReference>
<dbReference type="NCBIfam" id="TIGR00121">
    <property type="entry name" value="birA_ligase"/>
    <property type="match status" value="1"/>
</dbReference>